<dbReference type="Pfam" id="PF22766">
    <property type="entry name" value="ZW10_C2"/>
    <property type="match status" value="1"/>
</dbReference>
<dbReference type="Gene3D" id="1.10.357.150">
    <property type="match status" value="1"/>
</dbReference>
<evidence type="ECO:0000256" key="6">
    <source>
        <dbReference type="ARBA" id="ARBA00022454"/>
    </source>
</evidence>
<evidence type="ECO:0000256" key="10">
    <source>
        <dbReference type="ARBA" id="ARBA00022776"/>
    </source>
</evidence>
<dbReference type="PANTHER" id="PTHR12205:SF0">
    <property type="entry name" value="CENTROMERE_KINETOCHORE PROTEIN ZW10 HOMOLOG"/>
    <property type="match status" value="1"/>
</dbReference>
<evidence type="ECO:0000256" key="3">
    <source>
        <dbReference type="ARBA" id="ARBA00004629"/>
    </source>
</evidence>
<evidence type="ECO:0000256" key="23">
    <source>
        <dbReference type="SAM" id="MobiDB-lite"/>
    </source>
</evidence>
<evidence type="ECO:0000259" key="27">
    <source>
        <dbReference type="Pfam" id="PF22766"/>
    </source>
</evidence>
<dbReference type="AlphaFoldDB" id="A0A8C9WMI1"/>
<dbReference type="GO" id="GO:0005789">
    <property type="term" value="C:endoplasmic reticulum membrane"/>
    <property type="evidence" value="ECO:0007669"/>
    <property type="project" value="UniProtKB-SubCell"/>
</dbReference>
<dbReference type="InterPro" id="IPR046362">
    <property type="entry name" value="Zw10/DSL1_C_sf"/>
</dbReference>
<keyword evidence="18" id="KW-0206">Cytoskeleton</keyword>
<feature type="region of interest" description="Disordered" evidence="23">
    <location>
        <begin position="414"/>
        <end position="447"/>
    </location>
</feature>
<keyword evidence="6" id="KW-0158">Chromosome</keyword>
<keyword evidence="9" id="KW-0132">Cell division</keyword>
<keyword evidence="19" id="KW-0131">Cell cycle</keyword>
<feature type="domain" description="ZW10 C-terminal helical" evidence="27">
    <location>
        <begin position="583"/>
        <end position="737"/>
    </location>
</feature>
<dbReference type="GO" id="GO:0005634">
    <property type="term" value="C:nucleus"/>
    <property type="evidence" value="ECO:0007669"/>
    <property type="project" value="InterPro"/>
</dbReference>
<keyword evidence="29" id="KW-1185">Reference proteome</keyword>
<dbReference type="Pfam" id="PF20665">
    <property type="entry name" value="Zw10_middle"/>
    <property type="match status" value="1"/>
</dbReference>
<dbReference type="InterPro" id="IPR009361">
    <property type="entry name" value="Zw10_N"/>
</dbReference>
<evidence type="ECO:0000256" key="20">
    <source>
        <dbReference type="ARBA" id="ARBA00023328"/>
    </source>
</evidence>
<evidence type="ECO:0000313" key="28">
    <source>
        <dbReference type="Ensembl" id="ENSSFOP00015076069.1"/>
    </source>
</evidence>
<dbReference type="GO" id="GO:1990423">
    <property type="term" value="C:RZZ complex"/>
    <property type="evidence" value="ECO:0007669"/>
    <property type="project" value="TreeGrafter"/>
</dbReference>
<evidence type="ECO:0000256" key="4">
    <source>
        <dbReference type="ARBA" id="ARBA00006245"/>
    </source>
</evidence>
<evidence type="ECO:0000256" key="16">
    <source>
        <dbReference type="ARBA" id="ARBA00023054"/>
    </source>
</evidence>
<evidence type="ECO:0000313" key="29">
    <source>
        <dbReference type="Proteomes" id="UP000694397"/>
    </source>
</evidence>
<dbReference type="GeneTree" id="ENSGT00390000016427"/>
<dbReference type="GO" id="GO:0051301">
    <property type="term" value="P:cell division"/>
    <property type="evidence" value="ECO:0007669"/>
    <property type="project" value="UniProtKB-KW"/>
</dbReference>
<keyword evidence="8" id="KW-0597">Phosphoprotein</keyword>
<sequence>MASFVTEVLASSGKLEKDDLSCKISKLSQKVEETKDEVCDMINKRYSEFLPSLQRAEELMAQVAEVSKDIEMLKSCIANEVQQDLQVAVTEYTELKQQLEKNSIVITVLRSLQEYDLAMEEYHRALQEKKYTVAAEQLEKVRAGLYLLENLIFCLQLLRALSSEHTVQRENLIYHLGDEWKKLVVWKLPTSKELSAAESFLKTELRLCSGMQAGDGSDPPSLLASVLQALAIQGQLNHKIKLFGQVLLKYMLKPLISYSSLHVEVGEQPGQGAVLTLQLEETSAEHTSPSQVYTRLLAVLRVLPETPVSIVLGDMIWEEMSDCIIRECLLYSIPSNSSQLSKYSMVIKETEEFEKTLKELKYLTMDSTDLLQYARNVNSHFASKKCQDVIVAARNLMTSEIHNTVKISPESKLSLPRLPSLDSKDNAKQEADRKRPPSADTPALENEKQLGQRTLCLPVCRISESVQQLMELTLATLSETVGSSSQWYNLLKFPHLAAIHHNNCMFIAHHLLTLGHQFRPHLPQPLSDGAATFVDLVPSFRRLGTECFLAQMNAQKAEMLERLSTARNFANLDDDENYSAASKAVRQVIHQLKRLGKVWQDVLPVNIYCKAMGSLLNTAISEIITKILMLEDISTEDGDHLHTLCQTIIDEGPLVFLPLPDENKNRKYQEEVPIYVKKWMSFKELAIVLQANLQEIVDRWADGKGPLALEFTSNEVKNLIRALFQNTERRAVALTKIK</sequence>
<dbReference type="InterPro" id="IPR048343">
    <property type="entry name" value="ZW10_C"/>
</dbReference>
<keyword evidence="12" id="KW-0995">Kinetochore</keyword>
<accession>A0A8C9WMI1</accession>
<evidence type="ECO:0000256" key="18">
    <source>
        <dbReference type="ARBA" id="ARBA00023212"/>
    </source>
</evidence>
<evidence type="ECO:0000256" key="17">
    <source>
        <dbReference type="ARBA" id="ARBA00023136"/>
    </source>
</evidence>
<dbReference type="PANTHER" id="PTHR12205">
    <property type="entry name" value="CENTROMERE/KINETOCHORE PROTEIN ZW10"/>
    <property type="match status" value="1"/>
</dbReference>
<evidence type="ECO:0000256" key="7">
    <source>
        <dbReference type="ARBA" id="ARBA00022490"/>
    </source>
</evidence>
<evidence type="ECO:0000256" key="9">
    <source>
        <dbReference type="ARBA" id="ARBA00022618"/>
    </source>
</evidence>
<keyword evidence="15" id="KW-0007">Acetylation</keyword>
<gene>
    <name evidence="28" type="primary">ZW10</name>
    <name evidence="28" type="synonym">zw10</name>
</gene>
<evidence type="ECO:0000256" key="22">
    <source>
        <dbReference type="ARBA" id="ARBA00069312"/>
    </source>
</evidence>
<evidence type="ECO:0000259" key="26">
    <source>
        <dbReference type="Pfam" id="PF20666"/>
    </source>
</evidence>
<evidence type="ECO:0000256" key="8">
    <source>
        <dbReference type="ARBA" id="ARBA00022553"/>
    </source>
</evidence>
<comment type="subunit">
    <text evidence="21">Interacts with NBAS and KNTC1/ROD; the interactions are mutually exclusive and indicative for its association in two different vesicle tethering complexes. Component of the RZZ complex composed of KNTC1/ROD, ZW10 and ZWILCH. Component of the NRZ complex composed of NBAS, ZW10 and RINT1/TIP20L; NRZ associates with SNAREs STX18, USE1L, BNIP1/SEC20L and SEC22B (the assembly has been described as syntaxin 18 complex). Interacts directly with RINT1/TIP20L bound to BNIP1/SEC20L. Interacts with C19orf25 and ZWINT. Interacts with ZFYVE1. Interacts with RAB18 and this interaction is enhanced in the presence of ZFYVE1.</text>
</comment>
<dbReference type="Proteomes" id="UP000694397">
    <property type="component" value="Chromosome 4"/>
</dbReference>
<comment type="subcellular location">
    <subcellularLocation>
        <location evidence="3">Chromosome</location>
        <location evidence="3">Centromere</location>
        <location evidence="3">Kinetochore</location>
    </subcellularLocation>
    <subcellularLocation>
        <location evidence="1">Cytoplasm</location>
        <location evidence="1">Cytoskeleton</location>
        <location evidence="1">Spindle</location>
    </subcellularLocation>
    <subcellularLocation>
        <location evidence="2">Endoplasmic reticulum membrane</location>
        <topology evidence="2">Peripheral membrane protein</topology>
    </subcellularLocation>
</comment>
<dbReference type="GO" id="GO:0005819">
    <property type="term" value="C:spindle"/>
    <property type="evidence" value="ECO:0007669"/>
    <property type="project" value="UniProtKB-SubCell"/>
</dbReference>
<feature type="compositionally biased region" description="Basic and acidic residues" evidence="23">
    <location>
        <begin position="422"/>
        <end position="437"/>
    </location>
</feature>
<evidence type="ECO:0000256" key="15">
    <source>
        <dbReference type="ARBA" id="ARBA00022990"/>
    </source>
</evidence>
<reference evidence="28 29" key="1">
    <citation type="submission" date="2019-04" db="EMBL/GenBank/DDBJ databases">
        <authorList>
            <consortium name="Wellcome Sanger Institute Data Sharing"/>
        </authorList>
    </citation>
    <scope>NUCLEOTIDE SEQUENCE [LARGE SCALE GENOMIC DNA]</scope>
</reference>
<keyword evidence="5" id="KW-0813">Transport</keyword>
<reference evidence="28" key="2">
    <citation type="submission" date="2025-08" db="UniProtKB">
        <authorList>
            <consortium name="Ensembl"/>
        </authorList>
    </citation>
    <scope>IDENTIFICATION</scope>
</reference>
<dbReference type="Pfam" id="PF06248">
    <property type="entry name" value="Zw10_N"/>
    <property type="match status" value="1"/>
</dbReference>
<name>A0A8C9WMI1_SCLFO</name>
<keyword evidence="20" id="KW-0137">Centromere</keyword>
<reference evidence="28" key="3">
    <citation type="submission" date="2025-09" db="UniProtKB">
        <authorList>
            <consortium name="Ensembl"/>
        </authorList>
    </citation>
    <scope>IDENTIFICATION</scope>
</reference>
<dbReference type="GO" id="GO:0007094">
    <property type="term" value="P:mitotic spindle assembly checkpoint signaling"/>
    <property type="evidence" value="ECO:0007669"/>
    <property type="project" value="TreeGrafter"/>
</dbReference>
<evidence type="ECO:0000259" key="24">
    <source>
        <dbReference type="Pfam" id="PF06248"/>
    </source>
</evidence>
<proteinExistence type="inferred from homology"/>
<evidence type="ECO:0000256" key="11">
    <source>
        <dbReference type="ARBA" id="ARBA00022824"/>
    </source>
</evidence>
<evidence type="ECO:0000256" key="19">
    <source>
        <dbReference type="ARBA" id="ARBA00023306"/>
    </source>
</evidence>
<dbReference type="InterPro" id="IPR048344">
    <property type="entry name" value="Zw10_middle"/>
</dbReference>
<evidence type="ECO:0000259" key="25">
    <source>
        <dbReference type="Pfam" id="PF20665"/>
    </source>
</evidence>
<comment type="similarity">
    <text evidence="4">Belongs to the ZW10 family.</text>
</comment>
<keyword evidence="11" id="KW-0256">Endoplasmic reticulum</keyword>
<feature type="domain" description="Centromere/kinetochore protein zw10 N-terminal" evidence="24">
    <location>
        <begin position="27"/>
        <end position="119"/>
    </location>
</feature>
<evidence type="ECO:0000256" key="13">
    <source>
        <dbReference type="ARBA" id="ARBA00022892"/>
    </source>
</evidence>
<dbReference type="FunFam" id="1.10.357.150:FF:000001">
    <property type="entry name" value="centromere/kinetochore protein zw10 homolog"/>
    <property type="match status" value="1"/>
</dbReference>
<feature type="domain" description="Centromere/kinetochore protein zw10 C-terminal" evidence="26">
    <location>
        <begin position="489"/>
        <end position="561"/>
    </location>
</feature>
<keyword evidence="10" id="KW-0498">Mitosis</keyword>
<dbReference type="Pfam" id="PF20666">
    <property type="entry name" value="ZW10_C"/>
    <property type="match status" value="1"/>
</dbReference>
<dbReference type="Ensembl" id="ENSSFOT00015049714.1">
    <property type="protein sequence ID" value="ENSSFOP00015076069.1"/>
    <property type="gene ID" value="ENSSFOG00015010283.2"/>
</dbReference>
<dbReference type="InterPro" id="IPR055148">
    <property type="entry name" value="ZW10_C_2"/>
</dbReference>
<evidence type="ECO:0000256" key="1">
    <source>
        <dbReference type="ARBA" id="ARBA00004186"/>
    </source>
</evidence>
<keyword evidence="7" id="KW-0963">Cytoplasm</keyword>
<dbReference type="GO" id="GO:0015031">
    <property type="term" value="P:protein transport"/>
    <property type="evidence" value="ECO:0007669"/>
    <property type="project" value="UniProtKB-KW"/>
</dbReference>
<dbReference type="GO" id="GO:0006888">
    <property type="term" value="P:endoplasmic reticulum to Golgi vesicle-mediated transport"/>
    <property type="evidence" value="ECO:0007669"/>
    <property type="project" value="TreeGrafter"/>
</dbReference>
<evidence type="ECO:0000256" key="12">
    <source>
        <dbReference type="ARBA" id="ARBA00022838"/>
    </source>
</evidence>
<keyword evidence="13" id="KW-0931">ER-Golgi transport</keyword>
<evidence type="ECO:0000256" key="2">
    <source>
        <dbReference type="ARBA" id="ARBA00004406"/>
    </source>
</evidence>
<protein>
    <recommendedName>
        <fullName evidence="22">Centromere/kinetochore protein zw10 homolog</fullName>
    </recommendedName>
</protein>
<keyword evidence="14" id="KW-0653">Protein transport</keyword>
<evidence type="ECO:0000256" key="5">
    <source>
        <dbReference type="ARBA" id="ARBA00022448"/>
    </source>
</evidence>
<evidence type="ECO:0000256" key="14">
    <source>
        <dbReference type="ARBA" id="ARBA00022927"/>
    </source>
</evidence>
<organism evidence="28 29">
    <name type="scientific">Scleropages formosus</name>
    <name type="common">Asian bonytongue</name>
    <name type="synonym">Osteoglossum formosum</name>
    <dbReference type="NCBI Taxonomy" id="113540"/>
    <lineage>
        <taxon>Eukaryota</taxon>
        <taxon>Metazoa</taxon>
        <taxon>Chordata</taxon>
        <taxon>Craniata</taxon>
        <taxon>Vertebrata</taxon>
        <taxon>Euteleostomi</taxon>
        <taxon>Actinopterygii</taxon>
        <taxon>Neopterygii</taxon>
        <taxon>Teleostei</taxon>
        <taxon>Osteoglossocephala</taxon>
        <taxon>Osteoglossomorpha</taxon>
        <taxon>Osteoglossiformes</taxon>
        <taxon>Osteoglossidae</taxon>
        <taxon>Scleropages</taxon>
    </lineage>
</organism>
<keyword evidence="16" id="KW-0175">Coiled coil</keyword>
<evidence type="ECO:0000256" key="21">
    <source>
        <dbReference type="ARBA" id="ARBA00065852"/>
    </source>
</evidence>
<feature type="domain" description="Centromere/kinetochore protein zw10 middle" evidence="25">
    <location>
        <begin position="176"/>
        <end position="397"/>
    </location>
</feature>
<keyword evidence="17" id="KW-0472">Membrane</keyword>